<dbReference type="AlphaFoldDB" id="A0A3M7M2S5"/>
<organism evidence="1 2">
    <name type="scientific">Pyrenophora seminiperda CCB06</name>
    <dbReference type="NCBI Taxonomy" id="1302712"/>
    <lineage>
        <taxon>Eukaryota</taxon>
        <taxon>Fungi</taxon>
        <taxon>Dikarya</taxon>
        <taxon>Ascomycota</taxon>
        <taxon>Pezizomycotina</taxon>
        <taxon>Dothideomycetes</taxon>
        <taxon>Pleosporomycetidae</taxon>
        <taxon>Pleosporales</taxon>
        <taxon>Pleosporineae</taxon>
        <taxon>Pleosporaceae</taxon>
        <taxon>Pyrenophora</taxon>
    </lineage>
</organism>
<evidence type="ECO:0000313" key="2">
    <source>
        <dbReference type="Proteomes" id="UP000265663"/>
    </source>
</evidence>
<reference evidence="1 2" key="1">
    <citation type="journal article" date="2014" name="PLoS ONE">
        <title>De novo Genome Assembly of the Fungal Plant Pathogen Pyrenophora semeniperda.</title>
        <authorList>
            <person name="Soliai M.M."/>
            <person name="Meyer S.E."/>
            <person name="Udall J.A."/>
            <person name="Elzinga D.E."/>
            <person name="Hermansen R.A."/>
            <person name="Bodily P.M."/>
            <person name="Hart A.A."/>
            <person name="Coleman C.E."/>
        </authorList>
    </citation>
    <scope>NUCLEOTIDE SEQUENCE [LARGE SCALE GENOMIC DNA]</scope>
    <source>
        <strain evidence="1 2">CCB06</strain>
        <tissue evidence="1">Mycelium</tissue>
    </source>
</reference>
<accession>A0A3M7M2S5</accession>
<dbReference type="Proteomes" id="UP000265663">
    <property type="component" value="Unassembled WGS sequence"/>
</dbReference>
<proteinExistence type="predicted"/>
<protein>
    <submittedName>
        <fullName evidence="1">Uncharacterized protein</fullName>
    </submittedName>
</protein>
<dbReference type="EMBL" id="KE747817">
    <property type="protein sequence ID" value="RMZ68710.1"/>
    <property type="molecule type" value="Genomic_DNA"/>
</dbReference>
<gene>
    <name evidence="1" type="ORF">GMOD_00002520</name>
</gene>
<name>A0A3M7M2S5_9PLEO</name>
<keyword evidence="2" id="KW-1185">Reference proteome</keyword>
<dbReference type="OrthoDB" id="3685328at2759"/>
<sequence>MNRVILLYSNTNYSPASFHCNRINQASLIMLFTSALFMAALAVLPSAQAAPKKHEITPNNYVELDCYVANVKVKDEVIDKDPSLKYDWQLTQQTCVNNYKGLAIYDNAKGRCISLSSDGLGLNNWNANCKRQALNGWYDVDPATGNLDVISRYHSDQGEGRGYAWQG</sequence>
<evidence type="ECO:0000313" key="1">
    <source>
        <dbReference type="EMBL" id="RMZ68710.1"/>
    </source>
</evidence>